<sequence>MNILVLGGTKYFGRSLVKELLSQNNEVTVISRNISNQIAHPNLNYIKEDKENFLSTIQELGQNWDVIYDQICFNASDAQKTLNALENRAKKIIFTSTFSVYDYGFQMTEDNFNPYTFTPVDQKDTCYQTEKRSAEAIFLQNEQVPVIAARVPLVLGPNDYTNRLYNLIEAIYHNHAFSLNNPEARLSVIHEYDIGKALANLSSVDFQGAINLAPSDNIKIQNVINTIEHHTHKKAQILDKNDPSITFHLEFDAEQDLTCNNSRAIELGLKIKPVSSWLEELILLNIKRIKTNEVHIN</sequence>
<dbReference type="OrthoDB" id="9787292at2"/>
<dbReference type="PANTHER" id="PTHR43245">
    <property type="entry name" value="BIFUNCTIONAL POLYMYXIN RESISTANCE PROTEIN ARNA"/>
    <property type="match status" value="1"/>
</dbReference>
<evidence type="ECO:0000313" key="3">
    <source>
        <dbReference type="Proteomes" id="UP000242175"/>
    </source>
</evidence>
<protein>
    <recommendedName>
        <fullName evidence="1">NAD-dependent epimerase/dehydratase domain-containing protein</fullName>
    </recommendedName>
</protein>
<evidence type="ECO:0000259" key="1">
    <source>
        <dbReference type="Pfam" id="PF01370"/>
    </source>
</evidence>
<dbReference type="RefSeq" id="WP_089074211.1">
    <property type="nucleotide sequence ID" value="NZ_CBCSAM010000002.1"/>
</dbReference>
<feature type="domain" description="NAD-dependent epimerase/dehydratase" evidence="1">
    <location>
        <begin position="3"/>
        <end position="176"/>
    </location>
</feature>
<keyword evidence="3" id="KW-1185">Reference proteome</keyword>
<dbReference type="Gene3D" id="3.40.50.720">
    <property type="entry name" value="NAD(P)-binding Rossmann-like Domain"/>
    <property type="match status" value="1"/>
</dbReference>
<dbReference type="KEGG" id="pmai:CF386_09560"/>
<evidence type="ECO:0000313" key="2">
    <source>
        <dbReference type="EMBL" id="ASK79303.1"/>
    </source>
</evidence>
<dbReference type="EMBL" id="CP022356">
    <property type="protein sequence ID" value="ASK79303.1"/>
    <property type="molecule type" value="Genomic_DNA"/>
</dbReference>
<dbReference type="InterPro" id="IPR001509">
    <property type="entry name" value="Epimerase_deHydtase"/>
</dbReference>
<reference evidence="2 3" key="1">
    <citation type="journal article" date="2016" name="Int. J. Syst. Evol. Microbiol.">
        <title>Paraphotobacterium marinum gen. nov., sp. nov., a member of the family Vibrionaceae, isolated from surface seawater.</title>
        <authorList>
            <person name="Huang Z."/>
            <person name="Dong C."/>
            <person name="Shao Z."/>
        </authorList>
    </citation>
    <scope>NUCLEOTIDE SEQUENCE [LARGE SCALE GENOMIC DNA]</scope>
    <source>
        <strain evidence="2 3">NSCS20N07D</strain>
    </source>
</reference>
<name>A0A220VH88_9GAMM</name>
<dbReference type="InterPro" id="IPR050177">
    <property type="entry name" value="Lipid_A_modif_metabolic_enz"/>
</dbReference>
<organism evidence="2 3">
    <name type="scientific">Paraphotobacterium marinum</name>
    <dbReference type="NCBI Taxonomy" id="1755811"/>
    <lineage>
        <taxon>Bacteria</taxon>
        <taxon>Pseudomonadati</taxon>
        <taxon>Pseudomonadota</taxon>
        <taxon>Gammaproteobacteria</taxon>
        <taxon>Vibrionales</taxon>
        <taxon>Vibrionaceae</taxon>
        <taxon>Paraphotobacterium</taxon>
    </lineage>
</organism>
<accession>A0A220VH88</accession>
<dbReference type="SUPFAM" id="SSF51735">
    <property type="entry name" value="NAD(P)-binding Rossmann-fold domains"/>
    <property type="match status" value="1"/>
</dbReference>
<dbReference type="InterPro" id="IPR036291">
    <property type="entry name" value="NAD(P)-bd_dom_sf"/>
</dbReference>
<dbReference type="AlphaFoldDB" id="A0A220VH88"/>
<dbReference type="Proteomes" id="UP000242175">
    <property type="component" value="Chromosome small"/>
</dbReference>
<gene>
    <name evidence="2" type="ORF">CF386_09560</name>
</gene>
<dbReference type="Pfam" id="PF01370">
    <property type="entry name" value="Epimerase"/>
    <property type="match status" value="1"/>
</dbReference>
<proteinExistence type="predicted"/>